<sequence length="40" mass="4595">MKIVKGKEPTNGRGSIDGLSLHYNLYEGHRFEYDAAGWKR</sequence>
<proteinExistence type="predicted"/>
<organism evidence="1">
    <name type="scientific">uncultured Desulfobacterium sp</name>
    <dbReference type="NCBI Taxonomy" id="201089"/>
    <lineage>
        <taxon>Bacteria</taxon>
        <taxon>Pseudomonadati</taxon>
        <taxon>Thermodesulfobacteriota</taxon>
        <taxon>Desulfobacteria</taxon>
        <taxon>Desulfobacterales</taxon>
        <taxon>Desulfobacteriaceae</taxon>
        <taxon>Desulfobacterium</taxon>
        <taxon>environmental samples</taxon>
    </lineage>
</organism>
<reference evidence="1" key="1">
    <citation type="submission" date="2018-01" db="EMBL/GenBank/DDBJ databases">
        <authorList>
            <person name="Regsiter A."/>
            <person name="William W."/>
        </authorList>
    </citation>
    <scope>NUCLEOTIDE SEQUENCE</scope>
    <source>
        <strain evidence="1">TRIP AH-1</strain>
    </source>
</reference>
<protein>
    <submittedName>
        <fullName evidence="1">Uncharacterized protein</fullName>
    </submittedName>
</protein>
<dbReference type="AlphaFoldDB" id="A0A445MT17"/>
<gene>
    <name evidence="1" type="ORF">PITCH_A1400001</name>
</gene>
<accession>A0A445MT17</accession>
<dbReference type="EMBL" id="OJIN01000047">
    <property type="protein sequence ID" value="SPD72608.1"/>
    <property type="molecule type" value="Genomic_DNA"/>
</dbReference>
<evidence type="ECO:0000313" key="1">
    <source>
        <dbReference type="EMBL" id="SPD72608.1"/>
    </source>
</evidence>
<name>A0A445MT17_9BACT</name>